<dbReference type="Proteomes" id="UP000557392">
    <property type="component" value="Unassembled WGS sequence"/>
</dbReference>
<evidence type="ECO:0000256" key="1">
    <source>
        <dbReference type="ARBA" id="ARBA00011051"/>
    </source>
</evidence>
<keyword evidence="5" id="KW-0560">Oxidoreductase</keyword>
<keyword evidence="6" id="KW-1185">Reference proteome</keyword>
<dbReference type="GO" id="GO:0046677">
    <property type="term" value="P:response to antibiotic"/>
    <property type="evidence" value="ECO:0007669"/>
    <property type="project" value="UniProtKB-KW"/>
</dbReference>
<feature type="domain" description="VOC" evidence="4">
    <location>
        <begin position="3"/>
        <end position="122"/>
    </location>
</feature>
<proteinExistence type="inferred from homology"/>
<dbReference type="InterPro" id="IPR000335">
    <property type="entry name" value="Bleomycin-R"/>
</dbReference>
<dbReference type="SUPFAM" id="SSF54593">
    <property type="entry name" value="Glyoxalase/Bleomycin resistance protein/Dihydroxybiphenyl dioxygenase"/>
    <property type="match status" value="1"/>
</dbReference>
<gene>
    <name evidence="5" type="ORF">GGR46_002147</name>
</gene>
<keyword evidence="3" id="KW-0046">Antibiotic resistance</keyword>
<dbReference type="InterPro" id="IPR029068">
    <property type="entry name" value="Glyas_Bleomycin-R_OHBP_Dase"/>
</dbReference>
<dbReference type="RefSeq" id="WP_183997493.1">
    <property type="nucleotide sequence ID" value="NZ_JACIEH010000002.1"/>
</dbReference>
<keyword evidence="5" id="KW-0456">Lyase</keyword>
<dbReference type="CDD" id="cd08349">
    <property type="entry name" value="BLMA_like"/>
    <property type="match status" value="1"/>
</dbReference>
<name>A0A7W6JS49_9SPHN</name>
<keyword evidence="5" id="KW-0223">Dioxygenase</keyword>
<dbReference type="GO" id="GO:0051213">
    <property type="term" value="F:dioxygenase activity"/>
    <property type="evidence" value="ECO:0007669"/>
    <property type="project" value="UniProtKB-KW"/>
</dbReference>
<organism evidence="5 6">
    <name type="scientific">Sphingomonas kyeonggiensis</name>
    <dbReference type="NCBI Taxonomy" id="1268553"/>
    <lineage>
        <taxon>Bacteria</taxon>
        <taxon>Pseudomonadati</taxon>
        <taxon>Pseudomonadota</taxon>
        <taxon>Alphaproteobacteria</taxon>
        <taxon>Sphingomonadales</taxon>
        <taxon>Sphingomonadaceae</taxon>
        <taxon>Sphingomonas</taxon>
    </lineage>
</organism>
<evidence type="ECO:0000313" key="6">
    <source>
        <dbReference type="Proteomes" id="UP000557392"/>
    </source>
</evidence>
<evidence type="ECO:0000256" key="3">
    <source>
        <dbReference type="ARBA" id="ARBA00023251"/>
    </source>
</evidence>
<reference evidence="5 6" key="1">
    <citation type="submission" date="2020-08" db="EMBL/GenBank/DDBJ databases">
        <title>Genomic Encyclopedia of Type Strains, Phase IV (KMG-IV): sequencing the most valuable type-strain genomes for metagenomic binning, comparative biology and taxonomic classification.</title>
        <authorList>
            <person name="Goeker M."/>
        </authorList>
    </citation>
    <scope>NUCLEOTIDE SEQUENCE [LARGE SCALE GENOMIC DNA]</scope>
    <source>
        <strain evidence="5 6">DSM 101806</strain>
    </source>
</reference>
<evidence type="ECO:0000256" key="2">
    <source>
        <dbReference type="ARBA" id="ARBA00021572"/>
    </source>
</evidence>
<dbReference type="PROSITE" id="PS51819">
    <property type="entry name" value="VOC"/>
    <property type="match status" value="1"/>
</dbReference>
<comment type="similarity">
    <text evidence="1">Belongs to the bleomycin resistance protein family.</text>
</comment>
<evidence type="ECO:0000259" key="4">
    <source>
        <dbReference type="PROSITE" id="PS51819"/>
    </source>
</evidence>
<sequence length="126" mass="14421">MANLYRITPFMHVPDFEKALWFFTEVLSFELYFRTPNYAYVRREQAAFRILENAGDDGAPPGNRRFCYYVDVEDVDAIAAELAPKAALLNDGDIYGPIDQIYGQRELMVMAPDGNLLVFGQDISKR</sequence>
<dbReference type="EMBL" id="JACIEH010000002">
    <property type="protein sequence ID" value="MBB4098583.1"/>
    <property type="molecule type" value="Genomic_DNA"/>
</dbReference>
<protein>
    <recommendedName>
        <fullName evidence="2">Bleomycin resistance protein</fullName>
    </recommendedName>
</protein>
<dbReference type="Pfam" id="PF00903">
    <property type="entry name" value="Glyoxalase"/>
    <property type="match status" value="1"/>
</dbReference>
<evidence type="ECO:0000313" key="5">
    <source>
        <dbReference type="EMBL" id="MBB4098583.1"/>
    </source>
</evidence>
<comment type="caution">
    <text evidence="5">The sequence shown here is derived from an EMBL/GenBank/DDBJ whole genome shotgun (WGS) entry which is preliminary data.</text>
</comment>
<dbReference type="GO" id="GO:0016829">
    <property type="term" value="F:lyase activity"/>
    <property type="evidence" value="ECO:0007669"/>
    <property type="project" value="UniProtKB-KW"/>
</dbReference>
<dbReference type="InterPro" id="IPR037523">
    <property type="entry name" value="VOC_core"/>
</dbReference>
<dbReference type="AlphaFoldDB" id="A0A7W6JS49"/>
<accession>A0A7W6JS49</accession>
<dbReference type="Gene3D" id="3.10.180.10">
    <property type="entry name" value="2,3-Dihydroxybiphenyl 1,2-Dioxygenase, domain 1"/>
    <property type="match status" value="1"/>
</dbReference>
<dbReference type="InterPro" id="IPR004360">
    <property type="entry name" value="Glyas_Fos-R_dOase_dom"/>
</dbReference>